<dbReference type="KEGG" id="hch:HCH_06930"/>
<reference evidence="2 3" key="1">
    <citation type="journal article" date="2005" name="Nucleic Acids Res.">
        <title>Genomic blueprint of Hahella chejuensis, a marine microbe producing an algicidal agent.</title>
        <authorList>
            <person name="Jeong H."/>
            <person name="Yim J.H."/>
            <person name="Lee C."/>
            <person name="Choi S.-H."/>
            <person name="Park Y.K."/>
            <person name="Yoon S.H."/>
            <person name="Hur C.-G."/>
            <person name="Kang H.-Y."/>
            <person name="Kim D."/>
            <person name="Lee H.H."/>
            <person name="Park K.H."/>
            <person name="Park S.-H."/>
            <person name="Park H.-S."/>
            <person name="Lee H.K."/>
            <person name="Oh T.K."/>
            <person name="Kim J.F."/>
        </authorList>
    </citation>
    <scope>NUCLEOTIDE SEQUENCE [LARGE SCALE GENOMIC DNA]</scope>
    <source>
        <strain evidence="2 3">KCTC 2396</strain>
    </source>
</reference>
<keyword evidence="1" id="KW-0472">Membrane</keyword>
<dbReference type="EMBL" id="CP000155">
    <property type="protein sequence ID" value="ABC33547.1"/>
    <property type="molecule type" value="Genomic_DNA"/>
</dbReference>
<dbReference type="OrthoDB" id="9933983at2"/>
<dbReference type="RefSeq" id="WP_011400597.1">
    <property type="nucleotide sequence ID" value="NC_007645.1"/>
</dbReference>
<dbReference type="AlphaFoldDB" id="Q2S727"/>
<feature type="transmembrane region" description="Helical" evidence="1">
    <location>
        <begin position="75"/>
        <end position="98"/>
    </location>
</feature>
<dbReference type="HOGENOM" id="CLU_2316372_0_0_6"/>
<evidence type="ECO:0000313" key="2">
    <source>
        <dbReference type="EMBL" id="ABC33547.1"/>
    </source>
</evidence>
<organism evidence="2 3">
    <name type="scientific">Hahella chejuensis (strain KCTC 2396)</name>
    <dbReference type="NCBI Taxonomy" id="349521"/>
    <lineage>
        <taxon>Bacteria</taxon>
        <taxon>Pseudomonadati</taxon>
        <taxon>Pseudomonadota</taxon>
        <taxon>Gammaproteobacteria</taxon>
        <taxon>Oceanospirillales</taxon>
        <taxon>Hahellaceae</taxon>
        <taxon>Hahella</taxon>
    </lineage>
</organism>
<proteinExistence type="predicted"/>
<keyword evidence="1" id="KW-0812">Transmembrane</keyword>
<feature type="transmembrane region" description="Helical" evidence="1">
    <location>
        <begin position="35"/>
        <end position="63"/>
    </location>
</feature>
<accession>Q2S727</accession>
<gene>
    <name evidence="2" type="ordered locus">HCH_06930</name>
</gene>
<evidence type="ECO:0000313" key="3">
    <source>
        <dbReference type="Proteomes" id="UP000000238"/>
    </source>
</evidence>
<dbReference type="STRING" id="349521.HCH_06930"/>
<name>Q2S727_HAHCH</name>
<dbReference type="Proteomes" id="UP000000238">
    <property type="component" value="Chromosome"/>
</dbReference>
<keyword evidence="1" id="KW-1133">Transmembrane helix</keyword>
<sequence>MDLNLIIGVLIESACLFAAAKLLKVSLAFIEAFLIVLTAALIVHFVYGLLGFLLALGFYLVALKLITKADAYSEIFILTIIGVGVQALLKKFLFAVILA</sequence>
<keyword evidence="3" id="KW-1185">Reference proteome</keyword>
<evidence type="ECO:0000256" key="1">
    <source>
        <dbReference type="SAM" id="Phobius"/>
    </source>
</evidence>
<protein>
    <submittedName>
        <fullName evidence="2">Uncharacterized protein</fullName>
    </submittedName>
</protein>